<dbReference type="RefSeq" id="WP_167963668.1">
    <property type="nucleotide sequence ID" value="NZ_CP050831.1"/>
</dbReference>
<evidence type="ECO:0000313" key="2">
    <source>
        <dbReference type="EMBL" id="QIU95143.1"/>
    </source>
</evidence>
<dbReference type="Gene3D" id="3.40.50.2000">
    <property type="entry name" value="Glycogen Phosphorylase B"/>
    <property type="match status" value="2"/>
</dbReference>
<dbReference type="PANTHER" id="PTHR12526">
    <property type="entry name" value="GLYCOSYLTRANSFERASE"/>
    <property type="match status" value="1"/>
</dbReference>
<proteinExistence type="predicted"/>
<dbReference type="KEGG" id="bfc:BacF7301_13760"/>
<dbReference type="EMBL" id="CP050831">
    <property type="protein sequence ID" value="QIU95143.1"/>
    <property type="molecule type" value="Genomic_DNA"/>
</dbReference>
<reference evidence="2 3" key="1">
    <citation type="submission" date="2020-03" db="EMBL/GenBank/DDBJ databases">
        <title>Genomic analysis of Bacteroides faecium CBA7301.</title>
        <authorList>
            <person name="Kim J."/>
            <person name="Roh S.W."/>
        </authorList>
    </citation>
    <scope>NUCLEOTIDE SEQUENCE [LARGE SCALE GENOMIC DNA]</scope>
    <source>
        <strain evidence="2 3">CBA7301</strain>
    </source>
</reference>
<keyword evidence="3" id="KW-1185">Reference proteome</keyword>
<evidence type="ECO:0000313" key="3">
    <source>
        <dbReference type="Proteomes" id="UP000501780"/>
    </source>
</evidence>
<dbReference type="Pfam" id="PF00534">
    <property type="entry name" value="Glycos_transf_1"/>
    <property type="match status" value="1"/>
</dbReference>
<organism evidence="2 3">
    <name type="scientific">Bacteroides faecium</name>
    <dbReference type="NCBI Taxonomy" id="2715212"/>
    <lineage>
        <taxon>Bacteria</taxon>
        <taxon>Pseudomonadati</taxon>
        <taxon>Bacteroidota</taxon>
        <taxon>Bacteroidia</taxon>
        <taxon>Bacteroidales</taxon>
        <taxon>Bacteroidaceae</taxon>
        <taxon>Bacteroides</taxon>
    </lineage>
</organism>
<dbReference type="CDD" id="cd03811">
    <property type="entry name" value="GT4_GT28_WabH-like"/>
    <property type="match status" value="1"/>
</dbReference>
<dbReference type="Proteomes" id="UP000501780">
    <property type="component" value="Chromosome"/>
</dbReference>
<accession>A0A6H0KPN3</accession>
<evidence type="ECO:0000259" key="1">
    <source>
        <dbReference type="Pfam" id="PF00534"/>
    </source>
</evidence>
<name>A0A6H0KPN3_9BACE</name>
<keyword evidence="2" id="KW-0808">Transferase</keyword>
<sequence length="396" mass="45183">MKNGNEKKSILFLLSSMNIGGVEKALLGLLSIIPIEKYEIHLALLKEDGGYLSYLPKNINIHQVQCYDQNKEFINDPPLKVIKGLIRQGKLLDACVHFLLYVYFRVTSNRYWFYQYIMRKEPMLDGRYDLAVAYAGPSQMIDWYINKRVDACVKCGWIHFDISKFGIDKGMTRLLYKNYQKIFIVSKTAKKVFDGVFPQFSNKTEVFYNVLNTRQIGTMANEHDGFEDNYKGVRLLTVGRLSKEKGQDIAIHALKILLDKGYDVKWYFIGDGELKDECRSLAVSLNISDYIVFLGTKVNPYPYMKKCDIYVQPSRHEGYCITLAEARVFTNPIVATCFTGAKEQLDKRSNSLIVEMSADELAGGIIKVLMGTGTNTVQDATPFEETDVDNFLSLLV</sequence>
<dbReference type="GO" id="GO:0016757">
    <property type="term" value="F:glycosyltransferase activity"/>
    <property type="evidence" value="ECO:0007669"/>
    <property type="project" value="InterPro"/>
</dbReference>
<dbReference type="AlphaFoldDB" id="A0A6H0KPN3"/>
<protein>
    <submittedName>
        <fullName evidence="2">Glycosyltransferase</fullName>
    </submittedName>
</protein>
<gene>
    <name evidence="2" type="ORF">BacF7301_13760</name>
</gene>
<dbReference type="PANTHER" id="PTHR12526:SF630">
    <property type="entry name" value="GLYCOSYLTRANSFERASE"/>
    <property type="match status" value="1"/>
</dbReference>
<dbReference type="SUPFAM" id="SSF53756">
    <property type="entry name" value="UDP-Glycosyltransferase/glycogen phosphorylase"/>
    <property type="match status" value="1"/>
</dbReference>
<dbReference type="InterPro" id="IPR001296">
    <property type="entry name" value="Glyco_trans_1"/>
</dbReference>
<feature type="domain" description="Glycosyl transferase family 1" evidence="1">
    <location>
        <begin position="233"/>
        <end position="370"/>
    </location>
</feature>